<keyword evidence="2" id="KW-1133">Transmembrane helix</keyword>
<comment type="caution">
    <text evidence="3">The sequence shown here is derived from an EMBL/GenBank/DDBJ whole genome shotgun (WGS) entry which is preliminary data.</text>
</comment>
<protein>
    <recommendedName>
        <fullName evidence="5">Glycosyltransferase RgtA/B/C/D-like domain-containing protein</fullName>
    </recommendedName>
</protein>
<dbReference type="RefSeq" id="WP_191005217.1">
    <property type="nucleotide sequence ID" value="NZ_JACXAD010000010.1"/>
</dbReference>
<proteinExistence type="predicted"/>
<keyword evidence="2" id="KW-0472">Membrane</keyword>
<feature type="transmembrane region" description="Helical" evidence="2">
    <location>
        <begin position="142"/>
        <end position="158"/>
    </location>
</feature>
<evidence type="ECO:0000313" key="3">
    <source>
        <dbReference type="EMBL" id="MBD2768409.1"/>
    </source>
</evidence>
<accession>A0A927BDZ2</accession>
<name>A0A927BDZ2_9BACT</name>
<gene>
    <name evidence="3" type="ORF">IC235_10945</name>
</gene>
<evidence type="ECO:0008006" key="5">
    <source>
        <dbReference type="Google" id="ProtNLM"/>
    </source>
</evidence>
<sequence length="630" mass="70142">MPSFPHSAPAPNPRPSNQPENGANETFSTPGWRFFSLVGLFLLTLCAGYAAAILHSVTWAEARQLDAICPFFPWNTRLFSAQDLRQAWQLLAALAGAGGIGTGALAFGAPGRREVFSLGKSLHAAWQALVDAAVSLTTRERYTALGLLAALTLLRAYLSQASVTPERDDAGSYALFVSQGLFATATYYPVPNNHVLSNILDWLFYRVNPDFWWTMRLPVLLTTTATTVLLFLGLRHWRLAFRPAVVAVLLFSLSKLIVHHSAVGRGYWLLTAFAAVVFFATLALTHGTRQPRAAWVLLVVSGVLGAYTVPTFALVIASAFSWLGYQFGRQRAAANILRLGVAGLLVVAATLLLYAPMLFVSGPTLFFSNGYVTAHPFGEFLAGLPTYLWQSEGFLTGQMQVGAVLTVLVGVGSAVLMRRASNGQLPAEHAVFWRQLAPAAWWFYALPYAIIVAKRVFAPDRTLLYKAFFLFVLLAMVVEWLLRHPRLGQWRGLRPWLGTLAIVWTSYQLVNLWRDNRGPHQQNVEYHAAFTWLARQPRGPVLVPEPRHSIFLRLYFKSELPAQTWQLDGRPHPGRAYQYVVAFPNKRGYFQPKFTYEPAFRNAEVEIFRVPTVGPAPAGLPPYWYLHENP</sequence>
<reference evidence="3" key="1">
    <citation type="submission" date="2020-09" db="EMBL/GenBank/DDBJ databases">
        <authorList>
            <person name="Kim M.K."/>
        </authorList>
    </citation>
    <scope>NUCLEOTIDE SEQUENCE</scope>
    <source>
        <strain evidence="3">BT664</strain>
    </source>
</reference>
<feature type="transmembrane region" description="Helical" evidence="2">
    <location>
        <begin position="439"/>
        <end position="457"/>
    </location>
</feature>
<feature type="transmembrane region" description="Helical" evidence="2">
    <location>
        <begin position="401"/>
        <end position="418"/>
    </location>
</feature>
<dbReference type="Proteomes" id="UP000612233">
    <property type="component" value="Unassembled WGS sequence"/>
</dbReference>
<evidence type="ECO:0000313" key="4">
    <source>
        <dbReference type="Proteomes" id="UP000612233"/>
    </source>
</evidence>
<feature type="transmembrane region" description="Helical" evidence="2">
    <location>
        <begin position="296"/>
        <end position="324"/>
    </location>
</feature>
<feature type="transmembrane region" description="Helical" evidence="2">
    <location>
        <begin position="87"/>
        <end position="109"/>
    </location>
</feature>
<dbReference type="AlphaFoldDB" id="A0A927BDZ2"/>
<keyword evidence="2" id="KW-0812">Transmembrane</keyword>
<feature type="region of interest" description="Disordered" evidence="1">
    <location>
        <begin position="1"/>
        <end position="23"/>
    </location>
</feature>
<evidence type="ECO:0000256" key="1">
    <source>
        <dbReference type="SAM" id="MobiDB-lite"/>
    </source>
</evidence>
<feature type="transmembrane region" description="Helical" evidence="2">
    <location>
        <begin position="170"/>
        <end position="191"/>
    </location>
</feature>
<feature type="transmembrane region" description="Helical" evidence="2">
    <location>
        <begin position="336"/>
        <end position="359"/>
    </location>
</feature>
<feature type="transmembrane region" description="Helical" evidence="2">
    <location>
        <begin position="34"/>
        <end position="54"/>
    </location>
</feature>
<dbReference type="EMBL" id="JACXAD010000010">
    <property type="protein sequence ID" value="MBD2768409.1"/>
    <property type="molecule type" value="Genomic_DNA"/>
</dbReference>
<feature type="transmembrane region" description="Helical" evidence="2">
    <location>
        <begin position="463"/>
        <end position="482"/>
    </location>
</feature>
<feature type="transmembrane region" description="Helical" evidence="2">
    <location>
        <begin position="211"/>
        <end position="232"/>
    </location>
</feature>
<organism evidence="3 4">
    <name type="scientific">Hymenobacter montanus</name>
    <dbReference type="NCBI Taxonomy" id="2771359"/>
    <lineage>
        <taxon>Bacteria</taxon>
        <taxon>Pseudomonadati</taxon>
        <taxon>Bacteroidota</taxon>
        <taxon>Cytophagia</taxon>
        <taxon>Cytophagales</taxon>
        <taxon>Hymenobacteraceae</taxon>
        <taxon>Hymenobacter</taxon>
    </lineage>
</organism>
<feature type="transmembrane region" description="Helical" evidence="2">
    <location>
        <begin position="266"/>
        <end position="284"/>
    </location>
</feature>
<keyword evidence="4" id="KW-1185">Reference proteome</keyword>
<evidence type="ECO:0000256" key="2">
    <source>
        <dbReference type="SAM" id="Phobius"/>
    </source>
</evidence>